<protein>
    <submittedName>
        <fullName evidence="2">DUF2493 domain-containing protein</fullName>
    </submittedName>
</protein>
<accession>A0ABU4MRM7</accession>
<dbReference type="EMBL" id="JARAWJ010000014">
    <property type="protein sequence ID" value="MDX3039422.1"/>
    <property type="molecule type" value="Genomic_DNA"/>
</dbReference>
<organism evidence="2 3">
    <name type="scientific">Streptomyces caniscabiei</name>
    <dbReference type="NCBI Taxonomy" id="2746961"/>
    <lineage>
        <taxon>Bacteria</taxon>
        <taxon>Bacillati</taxon>
        <taxon>Actinomycetota</taxon>
        <taxon>Actinomycetes</taxon>
        <taxon>Kitasatosporales</taxon>
        <taxon>Streptomycetaceae</taxon>
        <taxon>Streptomyces</taxon>
    </lineage>
</organism>
<dbReference type="Pfam" id="PF10686">
    <property type="entry name" value="YAcAr"/>
    <property type="match status" value="1"/>
</dbReference>
<evidence type="ECO:0000313" key="3">
    <source>
        <dbReference type="Proteomes" id="UP001282474"/>
    </source>
</evidence>
<comment type="caution">
    <text evidence="2">The sequence shown here is derived from an EMBL/GenBank/DDBJ whole genome shotgun (WGS) entry which is preliminary data.</text>
</comment>
<evidence type="ECO:0000313" key="2">
    <source>
        <dbReference type="EMBL" id="MDX3039422.1"/>
    </source>
</evidence>
<gene>
    <name evidence="2" type="ORF">PV383_19890</name>
</gene>
<feature type="domain" description="YspA cpYpsA-related SLOG" evidence="1">
    <location>
        <begin position="6"/>
        <end position="72"/>
    </location>
</feature>
<name>A0ABU4MRM7_9ACTN</name>
<keyword evidence="3" id="KW-1185">Reference proteome</keyword>
<dbReference type="Proteomes" id="UP001282474">
    <property type="component" value="Unassembled WGS sequence"/>
</dbReference>
<sequence length="154" mass="16858">MPDPYRCLITGSRDWSDEPAVWKALAETLRPIPIDREIIIVTGACPTGADEIAEEWGRGFGATIERHPADWDNCTPACPPYGARAHRRWKKPDDTVHPGLLDTYCPTAGPRRNRELVALGADIALAFIKDGSRGASHTADLAEQAGIPTRRFTA</sequence>
<dbReference type="RefSeq" id="WP_193382609.1">
    <property type="nucleotide sequence ID" value="NZ_JABXWJ010000013.1"/>
</dbReference>
<evidence type="ECO:0000259" key="1">
    <source>
        <dbReference type="Pfam" id="PF10686"/>
    </source>
</evidence>
<reference evidence="2 3" key="1">
    <citation type="journal article" date="2023" name="Microb. Genom.">
        <title>Mesoterricola silvestris gen. nov., sp. nov., Mesoterricola sediminis sp. nov., Geothrix oryzae sp. nov., Geothrix edaphica sp. nov., Geothrix rubra sp. nov., and Geothrix limicola sp. nov., six novel members of Acidobacteriota isolated from soils.</title>
        <authorList>
            <person name="Weisberg A.J."/>
            <person name="Pearce E."/>
            <person name="Kramer C.G."/>
            <person name="Chang J.H."/>
            <person name="Clarke C.R."/>
        </authorList>
    </citation>
    <scope>NUCLEOTIDE SEQUENCE [LARGE SCALE GENOMIC DNA]</scope>
    <source>
        <strain evidence="2 3">NE20-4-1</strain>
    </source>
</reference>
<proteinExistence type="predicted"/>
<dbReference type="InterPro" id="IPR019627">
    <property type="entry name" value="YAcAr"/>
</dbReference>